<dbReference type="PANTHER" id="PTHR24320">
    <property type="entry name" value="RETINOL DEHYDROGENASE"/>
    <property type="match status" value="1"/>
</dbReference>
<dbReference type="PANTHER" id="PTHR24320:SF148">
    <property type="entry name" value="NAD(P)-BINDING ROSSMANN-FOLD SUPERFAMILY PROTEIN"/>
    <property type="match status" value="1"/>
</dbReference>
<evidence type="ECO:0000256" key="1">
    <source>
        <dbReference type="ARBA" id="ARBA00006484"/>
    </source>
</evidence>
<comment type="similarity">
    <text evidence="1">Belongs to the short-chain dehydrogenases/reductases (SDR) family.</text>
</comment>
<dbReference type="NCBIfam" id="NF004513">
    <property type="entry name" value="PRK05854.1"/>
    <property type="match status" value="1"/>
</dbReference>
<name>A0A2C8ZXQ3_9MICO</name>
<keyword evidence="4" id="KW-1185">Reference proteome</keyword>
<dbReference type="NCBIfam" id="NF004846">
    <property type="entry name" value="PRK06197.1"/>
    <property type="match status" value="1"/>
</dbReference>
<dbReference type="Gene3D" id="3.40.50.720">
    <property type="entry name" value="NAD(P)-binding Rossmann-like Domain"/>
    <property type="match status" value="1"/>
</dbReference>
<accession>A0A2C8ZXQ3</accession>
<dbReference type="CDD" id="cd05327">
    <property type="entry name" value="retinol-DH_like_SDR_c_like"/>
    <property type="match status" value="1"/>
</dbReference>
<dbReference type="SUPFAM" id="SSF51735">
    <property type="entry name" value="NAD(P)-binding Rossmann-fold domains"/>
    <property type="match status" value="1"/>
</dbReference>
<reference evidence="3 4" key="1">
    <citation type="submission" date="2017-09" db="EMBL/GenBank/DDBJ databases">
        <authorList>
            <person name="Ehlers B."/>
            <person name="Leendertz F.H."/>
        </authorList>
    </citation>
    <scope>NUCLEOTIDE SEQUENCE [LARGE SCALE GENOMIC DNA]</scope>
    <source>
        <strain evidence="3 4">CGMCC 1.05381</strain>
    </source>
</reference>
<dbReference type="PRINTS" id="PR00081">
    <property type="entry name" value="GDHRDH"/>
</dbReference>
<dbReference type="InterPro" id="IPR002347">
    <property type="entry name" value="SDR_fam"/>
</dbReference>
<dbReference type="RefSeq" id="WP_097061344.1">
    <property type="nucleotide sequence ID" value="NZ_BMLC01000003.1"/>
</dbReference>
<sequence>MAAASFADSVPDLTGRLAIITGANSGLGFGLTGRLARAGAEVILAVRSVEKGTAAAEHVRSELPGAKLDVRVLDLASLDSIAAFATTIASDGRPVDILINNAGVMAPPKRMTTADGFELQFGSNHLGPFALTAQLLPALRSAEKPRVTSTSSLAARAGRIDWNDLQSVKRYVPFGAYGLSKLANLMFARELQLRSDAAGWGITSTAAHPGGTATNLQVAGPRQGRALTGISAWANGRFLQPLAQGILPSLYAATSPGIAPGGYYGPNGFLEIRGAATTAHVPRRARDTADSARLWTVSEELTGITAG</sequence>
<dbReference type="GO" id="GO:0016491">
    <property type="term" value="F:oxidoreductase activity"/>
    <property type="evidence" value="ECO:0007669"/>
    <property type="project" value="UniProtKB-KW"/>
</dbReference>
<dbReference type="AlphaFoldDB" id="A0A2C8ZXQ3"/>
<organism evidence="3 4">
    <name type="scientific">Salinibacterium xinjiangense</name>
    <dbReference type="NCBI Taxonomy" id="386302"/>
    <lineage>
        <taxon>Bacteria</taxon>
        <taxon>Bacillati</taxon>
        <taxon>Actinomycetota</taxon>
        <taxon>Actinomycetes</taxon>
        <taxon>Micrococcales</taxon>
        <taxon>Microbacteriaceae</taxon>
        <taxon>Salinibacterium</taxon>
    </lineage>
</organism>
<protein>
    <submittedName>
        <fullName evidence="3">NAD(P)-dependent dehydrogenase, short-chain alcohol dehydrogenase family</fullName>
    </submittedName>
</protein>
<evidence type="ECO:0000313" key="4">
    <source>
        <dbReference type="Proteomes" id="UP000219440"/>
    </source>
</evidence>
<dbReference type="Pfam" id="PF00106">
    <property type="entry name" value="adh_short"/>
    <property type="match status" value="1"/>
</dbReference>
<keyword evidence="2" id="KW-0560">Oxidoreductase</keyword>
<evidence type="ECO:0000313" key="3">
    <source>
        <dbReference type="EMBL" id="SOE70705.1"/>
    </source>
</evidence>
<dbReference type="Proteomes" id="UP000219440">
    <property type="component" value="Unassembled WGS sequence"/>
</dbReference>
<gene>
    <name evidence="3" type="ORF">SAMN06296378_2297</name>
</gene>
<dbReference type="EMBL" id="OCST01000004">
    <property type="protein sequence ID" value="SOE70705.1"/>
    <property type="molecule type" value="Genomic_DNA"/>
</dbReference>
<dbReference type="InterPro" id="IPR036291">
    <property type="entry name" value="NAD(P)-bd_dom_sf"/>
</dbReference>
<proteinExistence type="inferred from homology"/>
<dbReference type="OrthoDB" id="4577644at2"/>
<evidence type="ECO:0000256" key="2">
    <source>
        <dbReference type="ARBA" id="ARBA00023002"/>
    </source>
</evidence>